<sequence length="141" mass="16341">MQLSKVLVISFFYLGASALPLDCKLGSLHQRACNGVFRFWSSQIDWFAHHPHRTASNQLQDQRFLNIDNIRRVPPAEAVDVIHMDIQRRELAIHEPKRKMRLAEAMKGHGIALSPERLQGGHGHIKRDREEREDEEPTMTR</sequence>
<evidence type="ECO:0000256" key="1">
    <source>
        <dbReference type="SAM" id="MobiDB-lite"/>
    </source>
</evidence>
<gene>
    <name evidence="3" type="ORF">XA68_16812</name>
</gene>
<accession>A0A2A9PL60</accession>
<feature type="signal peptide" evidence="2">
    <location>
        <begin position="1"/>
        <end position="18"/>
    </location>
</feature>
<evidence type="ECO:0000256" key="2">
    <source>
        <dbReference type="SAM" id="SignalP"/>
    </source>
</evidence>
<reference evidence="3 4" key="1">
    <citation type="journal article" date="2015" name="BMC Genomics">
        <title>Gene expression during zombie ant biting behavior reflects the complexity underlying fungal parasitic behavioral manipulation.</title>
        <authorList>
            <person name="de Bekker C."/>
            <person name="Ohm R.A."/>
            <person name="Loreto R.G."/>
            <person name="Sebastian A."/>
            <person name="Albert I."/>
            <person name="Merrow M."/>
            <person name="Brachmann A."/>
            <person name="Hughes D.P."/>
        </authorList>
    </citation>
    <scope>NUCLEOTIDE SEQUENCE [LARGE SCALE GENOMIC DNA]</scope>
    <source>
        <strain evidence="3 4">SC16a</strain>
    </source>
</reference>
<proteinExistence type="predicted"/>
<feature type="region of interest" description="Disordered" evidence="1">
    <location>
        <begin position="114"/>
        <end position="141"/>
    </location>
</feature>
<feature type="chain" id="PRO_5013310008" evidence="2">
    <location>
        <begin position="19"/>
        <end position="141"/>
    </location>
</feature>
<keyword evidence="4" id="KW-1185">Reference proteome</keyword>
<evidence type="ECO:0000313" key="4">
    <source>
        <dbReference type="Proteomes" id="UP000037136"/>
    </source>
</evidence>
<dbReference type="Proteomes" id="UP000037136">
    <property type="component" value="Unassembled WGS sequence"/>
</dbReference>
<keyword evidence="2" id="KW-0732">Signal</keyword>
<reference evidence="3 4" key="2">
    <citation type="journal article" date="2017" name="Sci. Rep.">
        <title>Ant-infecting Ophiocordyceps genomes reveal a high diversity of potential behavioral manipulation genes and a possible major role for enterotoxins.</title>
        <authorList>
            <person name="de Bekker C."/>
            <person name="Ohm R.A."/>
            <person name="Evans H.C."/>
            <person name="Brachmann A."/>
            <person name="Hughes D.P."/>
        </authorList>
    </citation>
    <scope>NUCLEOTIDE SEQUENCE [LARGE SCALE GENOMIC DNA]</scope>
    <source>
        <strain evidence="3 4">SC16a</strain>
    </source>
</reference>
<comment type="caution">
    <text evidence="3">The sequence shown here is derived from an EMBL/GenBank/DDBJ whole genome shotgun (WGS) entry which is preliminary data.</text>
</comment>
<dbReference type="EMBL" id="LAZP02000062">
    <property type="protein sequence ID" value="PFH61637.1"/>
    <property type="molecule type" value="Genomic_DNA"/>
</dbReference>
<evidence type="ECO:0000313" key="3">
    <source>
        <dbReference type="EMBL" id="PFH61637.1"/>
    </source>
</evidence>
<organism evidence="3 4">
    <name type="scientific">Ophiocordyceps unilateralis</name>
    <name type="common">Zombie-ant fungus</name>
    <name type="synonym">Torrubia unilateralis</name>
    <dbReference type="NCBI Taxonomy" id="268505"/>
    <lineage>
        <taxon>Eukaryota</taxon>
        <taxon>Fungi</taxon>
        <taxon>Dikarya</taxon>
        <taxon>Ascomycota</taxon>
        <taxon>Pezizomycotina</taxon>
        <taxon>Sordariomycetes</taxon>
        <taxon>Hypocreomycetidae</taxon>
        <taxon>Hypocreales</taxon>
        <taxon>Ophiocordycipitaceae</taxon>
        <taxon>Ophiocordyceps</taxon>
    </lineage>
</organism>
<name>A0A2A9PL60_OPHUN</name>
<feature type="compositionally biased region" description="Acidic residues" evidence="1">
    <location>
        <begin position="131"/>
        <end position="141"/>
    </location>
</feature>
<dbReference type="AlphaFoldDB" id="A0A2A9PL60"/>
<protein>
    <submittedName>
        <fullName evidence="3">Uncharacterized protein</fullName>
    </submittedName>
</protein>